<dbReference type="KEGG" id="luo:HHL09_07160"/>
<dbReference type="EMBL" id="CP051774">
    <property type="protein sequence ID" value="QJE95573.1"/>
    <property type="molecule type" value="Genomic_DNA"/>
</dbReference>
<gene>
    <name evidence="1" type="ORF">HHL09_07160</name>
</gene>
<dbReference type="PANTHER" id="PTHR35145">
    <property type="entry name" value="CYTOPLASMIC PROTEIN-RELATED"/>
    <property type="match status" value="1"/>
</dbReference>
<name>A0A858RHJ1_9BACT</name>
<evidence type="ECO:0000313" key="1">
    <source>
        <dbReference type="EMBL" id="QJE95573.1"/>
    </source>
</evidence>
<dbReference type="Pfam" id="PF04237">
    <property type="entry name" value="YjbR"/>
    <property type="match status" value="1"/>
</dbReference>
<dbReference type="GO" id="GO:0003677">
    <property type="term" value="F:DNA binding"/>
    <property type="evidence" value="ECO:0007669"/>
    <property type="project" value="UniProtKB-KW"/>
</dbReference>
<organism evidence="1 2">
    <name type="scientific">Luteolibacter luteus</name>
    <dbReference type="NCBI Taxonomy" id="2728835"/>
    <lineage>
        <taxon>Bacteria</taxon>
        <taxon>Pseudomonadati</taxon>
        <taxon>Verrucomicrobiota</taxon>
        <taxon>Verrucomicrobiia</taxon>
        <taxon>Verrucomicrobiales</taxon>
        <taxon>Verrucomicrobiaceae</taxon>
        <taxon>Luteolibacter</taxon>
    </lineage>
</organism>
<sequence length="117" mass="13187">MDLPDVIEYFLSKPGAEETTPFGPDVLVYKVGGKMFGLTQPDEYPSRINLKCDPDRAVALRDEYEAITPGYHMNKKHWNTIILDGSVPSALLRELIDLSHELVVSSLPKAERAKFRL</sequence>
<dbReference type="SUPFAM" id="SSF142906">
    <property type="entry name" value="YjbR-like"/>
    <property type="match status" value="1"/>
</dbReference>
<evidence type="ECO:0000313" key="2">
    <source>
        <dbReference type="Proteomes" id="UP000501812"/>
    </source>
</evidence>
<keyword evidence="2" id="KW-1185">Reference proteome</keyword>
<dbReference type="InterPro" id="IPR007351">
    <property type="entry name" value="YjbR"/>
</dbReference>
<dbReference type="Gene3D" id="3.90.1150.30">
    <property type="match status" value="1"/>
</dbReference>
<keyword evidence="1" id="KW-0238">DNA-binding</keyword>
<dbReference type="InterPro" id="IPR058532">
    <property type="entry name" value="YjbR/MT2646/Rv2570-like"/>
</dbReference>
<protein>
    <submittedName>
        <fullName evidence="1">MmcQ/YjbR family DNA-binding protein</fullName>
    </submittedName>
</protein>
<dbReference type="PANTHER" id="PTHR35145:SF1">
    <property type="entry name" value="CYTOPLASMIC PROTEIN"/>
    <property type="match status" value="1"/>
</dbReference>
<dbReference type="InterPro" id="IPR038056">
    <property type="entry name" value="YjbR-like_sf"/>
</dbReference>
<dbReference type="Proteomes" id="UP000501812">
    <property type="component" value="Chromosome"/>
</dbReference>
<dbReference type="AlphaFoldDB" id="A0A858RHJ1"/>
<reference evidence="1 2" key="1">
    <citation type="submission" date="2020-04" db="EMBL/GenBank/DDBJ databases">
        <title>Luteolibacter sp. G-1-1-1 isolated from soil.</title>
        <authorList>
            <person name="Dahal R.H."/>
        </authorList>
    </citation>
    <scope>NUCLEOTIDE SEQUENCE [LARGE SCALE GENOMIC DNA]</scope>
    <source>
        <strain evidence="1 2">G-1-1-1</strain>
    </source>
</reference>
<proteinExistence type="predicted"/>
<dbReference type="RefSeq" id="WP_169453887.1">
    <property type="nucleotide sequence ID" value="NZ_CP051774.1"/>
</dbReference>
<accession>A0A858RHJ1</accession>